<accession>A0AAE1DFU8</accession>
<organism evidence="1 2">
    <name type="scientific">Elysia crispata</name>
    <name type="common">lettuce slug</name>
    <dbReference type="NCBI Taxonomy" id="231223"/>
    <lineage>
        <taxon>Eukaryota</taxon>
        <taxon>Metazoa</taxon>
        <taxon>Spiralia</taxon>
        <taxon>Lophotrochozoa</taxon>
        <taxon>Mollusca</taxon>
        <taxon>Gastropoda</taxon>
        <taxon>Heterobranchia</taxon>
        <taxon>Euthyneura</taxon>
        <taxon>Panpulmonata</taxon>
        <taxon>Sacoglossa</taxon>
        <taxon>Placobranchoidea</taxon>
        <taxon>Plakobranchidae</taxon>
        <taxon>Elysia</taxon>
    </lineage>
</organism>
<protein>
    <submittedName>
        <fullName evidence="1">Uncharacterized protein</fullName>
    </submittedName>
</protein>
<gene>
    <name evidence="1" type="ORF">RRG08_020500</name>
</gene>
<sequence>MWNARPSLISSHLHGVALSVIDLHLNLTLLPPASMQSHLQTSSPPFLFILAPQLRVGSEDKEFALEVRIQEFEPLLQPCVTGYQVCIPEMGLVSHCLGDLTGGRGRDREERIKTGSFYSAWDVVSRLGFRQLRPTELI</sequence>
<comment type="caution">
    <text evidence="1">The sequence shown here is derived from an EMBL/GenBank/DDBJ whole genome shotgun (WGS) entry which is preliminary data.</text>
</comment>
<dbReference type="Proteomes" id="UP001283361">
    <property type="component" value="Unassembled WGS sequence"/>
</dbReference>
<proteinExistence type="predicted"/>
<dbReference type="AlphaFoldDB" id="A0AAE1DFU8"/>
<keyword evidence="2" id="KW-1185">Reference proteome</keyword>
<dbReference type="EMBL" id="JAWDGP010003986">
    <property type="protein sequence ID" value="KAK3768992.1"/>
    <property type="molecule type" value="Genomic_DNA"/>
</dbReference>
<reference evidence="1" key="1">
    <citation type="journal article" date="2023" name="G3 (Bethesda)">
        <title>A reference genome for the long-term kleptoplast-retaining sea slug Elysia crispata morphotype clarki.</title>
        <authorList>
            <person name="Eastman K.E."/>
            <person name="Pendleton A.L."/>
            <person name="Shaikh M.A."/>
            <person name="Suttiyut T."/>
            <person name="Ogas R."/>
            <person name="Tomko P."/>
            <person name="Gavelis G."/>
            <person name="Widhalm J.R."/>
            <person name="Wisecaver J.H."/>
        </authorList>
    </citation>
    <scope>NUCLEOTIDE SEQUENCE</scope>
    <source>
        <strain evidence="1">ECLA1</strain>
    </source>
</reference>
<name>A0AAE1DFU8_9GAST</name>
<evidence type="ECO:0000313" key="2">
    <source>
        <dbReference type="Proteomes" id="UP001283361"/>
    </source>
</evidence>
<evidence type="ECO:0000313" key="1">
    <source>
        <dbReference type="EMBL" id="KAK3768992.1"/>
    </source>
</evidence>